<dbReference type="GO" id="GO:0003700">
    <property type="term" value="F:DNA-binding transcription factor activity"/>
    <property type="evidence" value="ECO:0007669"/>
    <property type="project" value="TreeGrafter"/>
</dbReference>
<dbReference type="InterPro" id="IPR010982">
    <property type="entry name" value="Lambda_DNA-bd_dom_sf"/>
</dbReference>
<dbReference type="EMBL" id="VJZC01000011">
    <property type="protein sequence ID" value="MPY56229.1"/>
    <property type="molecule type" value="Genomic_DNA"/>
</dbReference>
<reference evidence="5 6" key="1">
    <citation type="submission" date="2019-07" db="EMBL/GenBank/DDBJ databases">
        <title>New species of Amycolatopsis and Streptomyces.</title>
        <authorList>
            <person name="Duangmal K."/>
            <person name="Teo W.F.A."/>
            <person name="Lipun K."/>
        </authorList>
    </citation>
    <scope>NUCLEOTIDE SEQUENCE [LARGE SCALE GENOMIC DNA]</scope>
    <source>
        <strain evidence="5 6">NBRC 106415</strain>
    </source>
</reference>
<dbReference type="SUPFAM" id="SSF53822">
    <property type="entry name" value="Periplasmic binding protein-like I"/>
    <property type="match status" value="1"/>
</dbReference>
<dbReference type="PANTHER" id="PTHR30146:SF109">
    <property type="entry name" value="HTH-TYPE TRANSCRIPTIONAL REGULATOR GALS"/>
    <property type="match status" value="1"/>
</dbReference>
<protein>
    <submittedName>
        <fullName evidence="5">LacI family transcriptional regulator</fullName>
    </submittedName>
</protein>
<evidence type="ECO:0000256" key="2">
    <source>
        <dbReference type="ARBA" id="ARBA00023125"/>
    </source>
</evidence>
<dbReference type="PROSITE" id="PS50932">
    <property type="entry name" value="HTH_LACI_2"/>
    <property type="match status" value="1"/>
</dbReference>
<evidence type="ECO:0000256" key="1">
    <source>
        <dbReference type="ARBA" id="ARBA00023015"/>
    </source>
</evidence>
<dbReference type="InterPro" id="IPR046335">
    <property type="entry name" value="LacI/GalR-like_sensor"/>
</dbReference>
<evidence type="ECO:0000259" key="4">
    <source>
        <dbReference type="PROSITE" id="PS50932"/>
    </source>
</evidence>
<dbReference type="Gene3D" id="3.40.50.2300">
    <property type="match status" value="2"/>
</dbReference>
<evidence type="ECO:0000256" key="3">
    <source>
        <dbReference type="ARBA" id="ARBA00023163"/>
    </source>
</evidence>
<dbReference type="Proteomes" id="UP000400924">
    <property type="component" value="Unassembled WGS sequence"/>
</dbReference>
<sequence length="338" mass="36051">MDSPRRRATTITDVATRAGVSVATASKALNGRSQVRAETSRRVLRAAEELGYQPNALAQSLISGQTRTVGLLTSDSVGRFGIPVLLGAEDAFGAGEMAVLLCDARGDAIRERHYLRTLLARRVDGIIVVGESTDPRPSISLDLPVPVVYAYAPSDDPQDVSFVPDDVGGARIAVQHLLTVGRRRIAHITGPTHYRAAQDRAVGTIEALEEAGLTLAGGQALFGAWSRRWGRQAAEIVLAGDPEIDAVFCGSDQIAAGFVEAVRERGRRVPDDVAVVGYDNWEVLSAETRPPLTTIDMNLEVLGRTAAQHLFAAIGGRAASGVHRMPCSLTIRDSTMPQ</sequence>
<dbReference type="Gene3D" id="1.10.260.40">
    <property type="entry name" value="lambda repressor-like DNA-binding domains"/>
    <property type="match status" value="1"/>
</dbReference>
<feature type="domain" description="HTH lacI-type" evidence="4">
    <location>
        <begin position="9"/>
        <end position="63"/>
    </location>
</feature>
<evidence type="ECO:0000313" key="6">
    <source>
        <dbReference type="Proteomes" id="UP000400924"/>
    </source>
</evidence>
<accession>A0A5N8X9T0</accession>
<dbReference type="PANTHER" id="PTHR30146">
    <property type="entry name" value="LACI-RELATED TRANSCRIPTIONAL REPRESSOR"/>
    <property type="match status" value="1"/>
</dbReference>
<evidence type="ECO:0000313" key="5">
    <source>
        <dbReference type="EMBL" id="MPY56229.1"/>
    </source>
</evidence>
<dbReference type="CDD" id="cd06288">
    <property type="entry name" value="PBP1_sucrose_transcription_regulator"/>
    <property type="match status" value="1"/>
</dbReference>
<dbReference type="CDD" id="cd01392">
    <property type="entry name" value="HTH_LacI"/>
    <property type="match status" value="1"/>
</dbReference>
<dbReference type="RefSeq" id="WP_152769706.1">
    <property type="nucleotide sequence ID" value="NZ_VJZC01000011.1"/>
</dbReference>
<dbReference type="SMART" id="SM00354">
    <property type="entry name" value="HTH_LACI"/>
    <property type="match status" value="1"/>
</dbReference>
<organism evidence="5 6">
    <name type="scientific">Streptomyces spongiae</name>
    <dbReference type="NCBI Taxonomy" id="565072"/>
    <lineage>
        <taxon>Bacteria</taxon>
        <taxon>Bacillati</taxon>
        <taxon>Actinomycetota</taxon>
        <taxon>Actinomycetes</taxon>
        <taxon>Kitasatosporales</taxon>
        <taxon>Streptomycetaceae</taxon>
        <taxon>Streptomyces</taxon>
    </lineage>
</organism>
<dbReference type="GO" id="GO:0000976">
    <property type="term" value="F:transcription cis-regulatory region binding"/>
    <property type="evidence" value="ECO:0007669"/>
    <property type="project" value="TreeGrafter"/>
</dbReference>
<gene>
    <name evidence="5" type="ORF">FNH08_03270</name>
</gene>
<dbReference type="OrthoDB" id="3467214at2"/>
<dbReference type="PROSITE" id="PS00356">
    <property type="entry name" value="HTH_LACI_1"/>
    <property type="match status" value="1"/>
</dbReference>
<dbReference type="SUPFAM" id="SSF47413">
    <property type="entry name" value="lambda repressor-like DNA-binding domains"/>
    <property type="match status" value="1"/>
</dbReference>
<keyword evidence="2" id="KW-0238">DNA-binding</keyword>
<proteinExistence type="predicted"/>
<keyword evidence="3" id="KW-0804">Transcription</keyword>
<keyword evidence="6" id="KW-1185">Reference proteome</keyword>
<dbReference type="InterPro" id="IPR028082">
    <property type="entry name" value="Peripla_BP_I"/>
</dbReference>
<dbReference type="AlphaFoldDB" id="A0A5N8X9T0"/>
<dbReference type="InterPro" id="IPR000843">
    <property type="entry name" value="HTH_LacI"/>
</dbReference>
<keyword evidence="1" id="KW-0805">Transcription regulation</keyword>
<dbReference type="Pfam" id="PF00356">
    <property type="entry name" value="LacI"/>
    <property type="match status" value="1"/>
</dbReference>
<comment type="caution">
    <text evidence="5">The sequence shown here is derived from an EMBL/GenBank/DDBJ whole genome shotgun (WGS) entry which is preliminary data.</text>
</comment>
<dbReference type="Pfam" id="PF13377">
    <property type="entry name" value="Peripla_BP_3"/>
    <property type="match status" value="1"/>
</dbReference>
<name>A0A5N8X9T0_9ACTN</name>